<name>A0A8S1V7V5_9CILI</name>
<dbReference type="AlphaFoldDB" id="A0A8S1V7V5"/>
<sequence length="370" mass="43718">MIYMLFCSIDLLLNTSYCLITFQSGYFQTFYKWIWEKNNILFAFLTPNQSFQSTIKFASRFTNIPEVFIITQVFDLDSGSVQGYWFYIMDVIRSGEFQFYNVRFYSQNISSIFNALQRNWIQIMFIDDLGRKVVSRFNQFNPVNGIFKISHSNPNFVIGIFSLICIECQGSFNYQIYVSKVTNTDCTQIGYQILLGTKDAFSIKGTIYTTSFPSYIESFNFETGQENSQLLAYFQGILYLQGITFRLRIIRDNYVDSQTNYQIELCIYKFKGLEVFYNKFIINMERQELSGMKGFIKVLNTIKYLYPKILMQIQKKCQIHLNLQFQSSIFQLKFKEFLTLILVFLQQIQHQFFQENVNKEKKKNGSSAQK</sequence>
<dbReference type="OrthoDB" id="303575at2759"/>
<evidence type="ECO:0000313" key="1">
    <source>
        <dbReference type="EMBL" id="CAD8172857.1"/>
    </source>
</evidence>
<gene>
    <name evidence="1" type="ORF">PPENT_87.1.T0580091</name>
</gene>
<dbReference type="Proteomes" id="UP000689195">
    <property type="component" value="Unassembled WGS sequence"/>
</dbReference>
<protein>
    <submittedName>
        <fullName evidence="1">Uncharacterized protein</fullName>
    </submittedName>
</protein>
<keyword evidence="2" id="KW-1185">Reference proteome</keyword>
<comment type="caution">
    <text evidence="1">The sequence shown here is derived from an EMBL/GenBank/DDBJ whole genome shotgun (WGS) entry which is preliminary data.</text>
</comment>
<organism evidence="1 2">
    <name type="scientific">Paramecium pentaurelia</name>
    <dbReference type="NCBI Taxonomy" id="43138"/>
    <lineage>
        <taxon>Eukaryota</taxon>
        <taxon>Sar</taxon>
        <taxon>Alveolata</taxon>
        <taxon>Ciliophora</taxon>
        <taxon>Intramacronucleata</taxon>
        <taxon>Oligohymenophorea</taxon>
        <taxon>Peniculida</taxon>
        <taxon>Parameciidae</taxon>
        <taxon>Paramecium</taxon>
    </lineage>
</organism>
<reference evidence="1" key="1">
    <citation type="submission" date="2021-01" db="EMBL/GenBank/DDBJ databases">
        <authorList>
            <consortium name="Genoscope - CEA"/>
            <person name="William W."/>
        </authorList>
    </citation>
    <scope>NUCLEOTIDE SEQUENCE</scope>
</reference>
<proteinExistence type="predicted"/>
<dbReference type="EMBL" id="CAJJDO010000058">
    <property type="protein sequence ID" value="CAD8172857.1"/>
    <property type="molecule type" value="Genomic_DNA"/>
</dbReference>
<evidence type="ECO:0000313" key="2">
    <source>
        <dbReference type="Proteomes" id="UP000689195"/>
    </source>
</evidence>
<accession>A0A8S1V7V5</accession>